<comment type="caution">
    <text evidence="1">The sequence shown here is derived from an EMBL/GenBank/DDBJ whole genome shotgun (WGS) entry which is preliminary data.</text>
</comment>
<dbReference type="OrthoDB" id="366288at2"/>
<evidence type="ECO:0000313" key="2">
    <source>
        <dbReference type="Proteomes" id="UP000094296"/>
    </source>
</evidence>
<evidence type="ECO:0000313" key="1">
    <source>
        <dbReference type="EMBL" id="OEF97118.1"/>
    </source>
</evidence>
<protein>
    <submittedName>
        <fullName evidence="1">Uncharacterized protein</fullName>
    </submittedName>
</protein>
<dbReference type="Proteomes" id="UP000094296">
    <property type="component" value="Unassembled WGS sequence"/>
</dbReference>
<proteinExistence type="predicted"/>
<dbReference type="RefSeq" id="WP_069643164.1">
    <property type="nucleotide sequence ID" value="NZ_MIJE01000022.1"/>
</dbReference>
<organism evidence="1 2">
    <name type="scientific">Desulfuribacillus alkaliarsenatis</name>
    <dbReference type="NCBI Taxonomy" id="766136"/>
    <lineage>
        <taxon>Bacteria</taxon>
        <taxon>Bacillati</taxon>
        <taxon>Bacillota</taxon>
        <taxon>Desulfuribacillia</taxon>
        <taxon>Desulfuribacillales</taxon>
        <taxon>Desulfuribacillaceae</taxon>
        <taxon>Desulfuribacillus</taxon>
    </lineage>
</organism>
<name>A0A1E5G299_9FIRM</name>
<dbReference type="STRING" id="766136.BHF68_05850"/>
<gene>
    <name evidence="1" type="ORF">BHF68_05850</name>
</gene>
<sequence length="1001" mass="115338">MEYPLLDIRDKNLIKEQIRRLASFYVPEWNNSNDETDVGDALADLFATIFSDTIQHHVNLLPLINYVHFLNCIRVGLLPGTSAEGHVTVRLNEGAEQGVYVKRGTKLFVDKGEEIGHVLYETEHDCFAIDNQVTHVFCANGWRNIITNPWHWQQSSTMNVRLFDEYKYKNLQNHAVYFSNQDILNIRQGSTVAIELQHRIRRLQGPDMAANLADKTYFHWMMLTEKGWETIENVSSSGSRILLTINKELPTSTYNDIEGRWLLCQRIPNLEFPEIIVENVRMSAKAEYLQPEIMIYNDLELDNHGLLPFGENFAIYDDFYIGSEEVLTKRGSYVELLFQMAFKRFQPPNIIDEESLNWKLIMREENFQKQKPQDVVIEEVVWEYWNGDGWARLMFDVAAEEIFSLGNEEVQKIKLAFICPEDTAPGYINAHQNYWIRARIRKVRNAYKQNVLYLCPVIEKLQISYQYRAETRAIEHLLVERDLSVTQLSFDDNTEKALFQKQNPANMAAYFCLKNPIQGGPLTIYFSVKEQWEIPKLPLRWEYLADEVGGQQWVELKVSDETKMLSRSGLVTMTGKSNAAKAVCFAQEGYWIRVLCYADTIAANVVKDVPEITGCYLNTIKVSQQETYPTEYFSVEPHQPNKVCELTGDNLIWQSVWVDEHEQLTDSEWNKLIEAGNYLTELERDDTGIIVRRWVQWKPVQDVFLADANDRCYMVDPYHGSVIFGNGANGRIPTSGQGETIRIQYKAGKGEYGNLAEREMTSFSDAVPFVNEAYNAEPIIGGTSKETMELALDRGPSILSSRGAAVTLEDYINIVKQADRNIVRVRCLRHQNAQGRKDLGAITLAILPIFYNKHAMYFNMIKNNVLKALKDVAPSMIVEGDKLHIVETKYLELNLEIKLVIADYNDYQTVLQRVEKRLKDFIEPIHGNYDGKGWKIGEYPNREKLYHIIKQEEKIRRIDSMTITANLVSQSIKQAVNLEDRHLFLLSVPISGEVIIDIEVG</sequence>
<dbReference type="AlphaFoldDB" id="A0A1E5G299"/>
<accession>A0A1E5G299</accession>
<dbReference type="EMBL" id="MIJE01000022">
    <property type="protein sequence ID" value="OEF97118.1"/>
    <property type="molecule type" value="Genomic_DNA"/>
</dbReference>
<reference evidence="1 2" key="1">
    <citation type="submission" date="2016-09" db="EMBL/GenBank/DDBJ databases">
        <title>Draft genome sequence for the type strain of Desulfuribacillus alkaliarsenatis AHT28, an obligately anaerobic, sulfidogenic bacterium isolated from Russian soda lake sediments.</title>
        <authorList>
            <person name="Abin C.A."/>
            <person name="Hollibaugh J.T."/>
        </authorList>
    </citation>
    <scope>NUCLEOTIDE SEQUENCE [LARGE SCALE GENOMIC DNA]</scope>
    <source>
        <strain evidence="1 2">AHT28</strain>
    </source>
</reference>
<keyword evidence="2" id="KW-1185">Reference proteome</keyword>